<dbReference type="Proteomes" id="UP001205843">
    <property type="component" value="Unassembled WGS sequence"/>
</dbReference>
<dbReference type="AlphaFoldDB" id="A0AAE3G032"/>
<name>A0AAE3G032_9GAMM</name>
<keyword evidence="4" id="KW-1185">Reference proteome</keyword>
<evidence type="ECO:0000256" key="1">
    <source>
        <dbReference type="SAM" id="MobiDB-lite"/>
    </source>
</evidence>
<organism evidence="3 4">
    <name type="scientific">Natronocella acetinitrilica</name>
    <dbReference type="NCBI Taxonomy" id="414046"/>
    <lineage>
        <taxon>Bacteria</taxon>
        <taxon>Pseudomonadati</taxon>
        <taxon>Pseudomonadota</taxon>
        <taxon>Gammaproteobacteria</taxon>
        <taxon>Chromatiales</taxon>
        <taxon>Ectothiorhodospiraceae</taxon>
        <taxon>Natronocella</taxon>
    </lineage>
</organism>
<keyword evidence="2" id="KW-0472">Membrane</keyword>
<evidence type="ECO:0000256" key="2">
    <source>
        <dbReference type="SAM" id="Phobius"/>
    </source>
</evidence>
<evidence type="ECO:0000313" key="4">
    <source>
        <dbReference type="Proteomes" id="UP001205843"/>
    </source>
</evidence>
<reference evidence="3" key="1">
    <citation type="submission" date="2022-03" db="EMBL/GenBank/DDBJ databases">
        <title>Genomic Encyclopedia of Type Strains, Phase III (KMG-III): the genomes of soil and plant-associated and newly described type strains.</title>
        <authorList>
            <person name="Whitman W."/>
        </authorList>
    </citation>
    <scope>NUCLEOTIDE SEQUENCE</scope>
    <source>
        <strain evidence="3">ANL 6-2</strain>
    </source>
</reference>
<dbReference type="EMBL" id="JALJXV010000001">
    <property type="protein sequence ID" value="MCP1672931.1"/>
    <property type="molecule type" value="Genomic_DNA"/>
</dbReference>
<evidence type="ECO:0000313" key="3">
    <source>
        <dbReference type="EMBL" id="MCP1672931.1"/>
    </source>
</evidence>
<keyword evidence="2" id="KW-0812">Transmembrane</keyword>
<comment type="caution">
    <text evidence="3">The sequence shown here is derived from an EMBL/GenBank/DDBJ whole genome shotgun (WGS) entry which is preliminary data.</text>
</comment>
<accession>A0AAE3G032</accession>
<sequence length="344" mass="39692">MSMVQPDYLPSAHRGCQPVPERREEDRTIRAVDIPLRGTISTEHLPVSGLGFFKEANEDSERYERLKEKVRRWGGLPWAGIENTQIMASFVRFGTGFFCVGAVICALMLFFAGLFQGQLSYVWNDIGMALLAALLLYGLYRLIDWLIRTDRIPDGKMVIFHRPSGMVRVPGKGKHIEEIPLHDFLPMMSRHFSLGVGGTTQLALSHRSRELVISYHGTAGQEAWYPIIYWEFLQQYMDVTKPIPDVPELENDRWDDPFTRDWDQRHGRPRYWWRGMSKETFDRLLQDSREAARRFPWQQVLDGVPAETAIRKSGWTPSEYAQQPWIAAARIGDDYGEDSPARES</sequence>
<protein>
    <submittedName>
        <fullName evidence="3">Uncharacterized protein</fullName>
    </submittedName>
</protein>
<feature type="transmembrane region" description="Helical" evidence="2">
    <location>
        <begin position="121"/>
        <end position="143"/>
    </location>
</feature>
<proteinExistence type="predicted"/>
<dbReference type="RefSeq" id="WP_253472458.1">
    <property type="nucleotide sequence ID" value="NZ_JALJXV010000001.1"/>
</dbReference>
<feature type="transmembrane region" description="Helical" evidence="2">
    <location>
        <begin position="93"/>
        <end position="115"/>
    </location>
</feature>
<gene>
    <name evidence="3" type="ORF">J2T57_000023</name>
</gene>
<keyword evidence="2" id="KW-1133">Transmembrane helix</keyword>
<feature type="region of interest" description="Disordered" evidence="1">
    <location>
        <begin position="1"/>
        <end position="25"/>
    </location>
</feature>